<comment type="similarity">
    <text evidence="1 6 7">Belongs to the ArsC family.</text>
</comment>
<dbReference type="GO" id="GO:0008794">
    <property type="term" value="F:arsenate reductase (glutaredoxin) activity"/>
    <property type="evidence" value="ECO:0007669"/>
    <property type="project" value="UniProtKB-UniRule"/>
</dbReference>
<evidence type="ECO:0000256" key="3">
    <source>
        <dbReference type="ARBA" id="ARBA00023002"/>
    </source>
</evidence>
<dbReference type="STRING" id="910964.GEAM_1276"/>
<dbReference type="InterPro" id="IPR006659">
    <property type="entry name" value="Arsenate_reductase"/>
</dbReference>
<evidence type="ECO:0000256" key="7">
    <source>
        <dbReference type="RuleBase" id="RU362029"/>
    </source>
</evidence>
<dbReference type="AlphaFoldDB" id="A0A085GHL1"/>
<dbReference type="PROSITE" id="PS51353">
    <property type="entry name" value="ARSC"/>
    <property type="match status" value="1"/>
</dbReference>
<dbReference type="OrthoDB" id="9790554at2"/>
<protein>
    <recommendedName>
        <fullName evidence="5 7">Arsenate reductase</fullName>
        <ecNumber evidence="4 7">1.20.4.1</ecNumber>
    </recommendedName>
</protein>
<dbReference type="EMBL" id="JMPJ01000038">
    <property type="protein sequence ID" value="KFC83206.1"/>
    <property type="molecule type" value="Genomic_DNA"/>
</dbReference>
<comment type="catalytic activity">
    <reaction evidence="7">
        <text>[glutaredoxin]-dithiol + arsenate + glutathione + H(+) = glutathionyl-S-S-[glutaredoxin] + arsenite + H2O</text>
        <dbReference type="Rhea" id="RHEA:22016"/>
        <dbReference type="Rhea" id="RHEA-COMP:10729"/>
        <dbReference type="Rhea" id="RHEA-COMP:17668"/>
        <dbReference type="ChEBI" id="CHEBI:15377"/>
        <dbReference type="ChEBI" id="CHEBI:15378"/>
        <dbReference type="ChEBI" id="CHEBI:29242"/>
        <dbReference type="ChEBI" id="CHEBI:29950"/>
        <dbReference type="ChEBI" id="CHEBI:48597"/>
        <dbReference type="ChEBI" id="CHEBI:57925"/>
        <dbReference type="ChEBI" id="CHEBI:146199"/>
        <dbReference type="EC" id="1.20.4.1"/>
    </reaction>
</comment>
<comment type="caution">
    <text evidence="8">The sequence shown here is derived from an EMBL/GenBank/DDBJ whole genome shotgun (WGS) entry which is preliminary data.</text>
</comment>
<dbReference type="PANTHER" id="PTHR30041">
    <property type="entry name" value="ARSENATE REDUCTASE"/>
    <property type="match status" value="1"/>
</dbReference>
<evidence type="ECO:0000256" key="5">
    <source>
        <dbReference type="ARBA" id="ARBA00039879"/>
    </source>
</evidence>
<keyword evidence="9" id="KW-1185">Reference proteome</keyword>
<evidence type="ECO:0000256" key="6">
    <source>
        <dbReference type="PROSITE-ProRule" id="PRU01282"/>
    </source>
</evidence>
<dbReference type="GeneID" id="78379616"/>
<dbReference type="InterPro" id="IPR006660">
    <property type="entry name" value="Arsenate_reductase-like"/>
</dbReference>
<evidence type="ECO:0000256" key="2">
    <source>
        <dbReference type="ARBA" id="ARBA00022849"/>
    </source>
</evidence>
<dbReference type="CDD" id="cd03034">
    <property type="entry name" value="ArsC_ArsC"/>
    <property type="match status" value="1"/>
</dbReference>
<evidence type="ECO:0000313" key="9">
    <source>
        <dbReference type="Proteomes" id="UP000028640"/>
    </source>
</evidence>
<dbReference type="EC" id="1.20.4.1" evidence="4 7"/>
<dbReference type="PANTHER" id="PTHR30041:SF5">
    <property type="entry name" value="ARSENATE REDUCTASE-RELATED"/>
    <property type="match status" value="1"/>
</dbReference>
<keyword evidence="2" id="KW-0059">Arsenical resistance</keyword>
<reference evidence="8 9" key="1">
    <citation type="submission" date="2014-05" db="EMBL/GenBank/DDBJ databases">
        <title>ATOL: Assembling a taxonomically balanced genome-scale reconstruction of the evolutionary history of the Enterobacteriaceae.</title>
        <authorList>
            <person name="Plunkett G.III."/>
            <person name="Neeno-Eckwall E.C."/>
            <person name="Glasner J.D."/>
            <person name="Perna N.T."/>
        </authorList>
    </citation>
    <scope>NUCLEOTIDE SEQUENCE [LARGE SCALE GENOMIC DNA]</scope>
    <source>
        <strain evidence="8 9">ATCC 33852</strain>
    </source>
</reference>
<sequence>MTQSNVKIYHNPACGTSRNTLAMIRATGTEPEVILYLDTPPSRDELLQLIAAMRISPRELLRKNVEPYAELGLAEDKFSDDQLVDFMLAAPILINRPIVVTPLGTRLCRPSEQVLAILPQPLTEPFIKEDGEVVEPISPLQSL</sequence>
<evidence type="ECO:0000313" key="8">
    <source>
        <dbReference type="EMBL" id="KFC83206.1"/>
    </source>
</evidence>
<dbReference type="RefSeq" id="WP_034789634.1">
    <property type="nucleotide sequence ID" value="NZ_JMPJ01000038.1"/>
</dbReference>
<proteinExistence type="inferred from homology"/>
<evidence type="ECO:0000256" key="1">
    <source>
        <dbReference type="ARBA" id="ARBA00007198"/>
    </source>
</evidence>
<organism evidence="8 9">
    <name type="scientific">Ewingella americana (strain ATCC 33852 / DSM 4580 / CCUG 14506 / JCM 5911 / LMG 7869 / NCTC 12157 / CDC 1468-78)</name>
    <dbReference type="NCBI Taxonomy" id="910964"/>
    <lineage>
        <taxon>Bacteria</taxon>
        <taxon>Pseudomonadati</taxon>
        <taxon>Pseudomonadota</taxon>
        <taxon>Gammaproteobacteria</taxon>
        <taxon>Enterobacterales</taxon>
        <taxon>Yersiniaceae</taxon>
        <taxon>Ewingella</taxon>
    </lineage>
</organism>
<keyword evidence="3 7" id="KW-0560">Oxidoreductase</keyword>
<accession>A0A085GHL1</accession>
<dbReference type="eggNOG" id="COG1393">
    <property type="taxonomic scope" value="Bacteria"/>
</dbReference>
<dbReference type="Proteomes" id="UP000028640">
    <property type="component" value="Unassembled WGS sequence"/>
</dbReference>
<dbReference type="InterPro" id="IPR036249">
    <property type="entry name" value="Thioredoxin-like_sf"/>
</dbReference>
<dbReference type="SUPFAM" id="SSF52833">
    <property type="entry name" value="Thioredoxin-like"/>
    <property type="match status" value="1"/>
</dbReference>
<name>A0A085GHL1_EWIA3</name>
<dbReference type="NCBIfam" id="TIGR00014">
    <property type="entry name" value="arsC"/>
    <property type="match status" value="1"/>
</dbReference>
<dbReference type="Gene3D" id="3.40.30.10">
    <property type="entry name" value="Glutaredoxin"/>
    <property type="match status" value="1"/>
</dbReference>
<dbReference type="Pfam" id="PF03960">
    <property type="entry name" value="ArsC"/>
    <property type="match status" value="1"/>
</dbReference>
<dbReference type="GO" id="GO:0046685">
    <property type="term" value="P:response to arsenic-containing substance"/>
    <property type="evidence" value="ECO:0007669"/>
    <property type="project" value="UniProtKB-KW"/>
</dbReference>
<evidence type="ECO:0000256" key="4">
    <source>
        <dbReference type="ARBA" id="ARBA00038969"/>
    </source>
</evidence>
<gene>
    <name evidence="8" type="ORF">GEAM_1276</name>
</gene>